<name>A0AAD9QPJ8_ACRCE</name>
<dbReference type="GO" id="GO:0006887">
    <property type="term" value="P:exocytosis"/>
    <property type="evidence" value="ECO:0007669"/>
    <property type="project" value="UniProtKB-KW"/>
</dbReference>
<dbReference type="Proteomes" id="UP001249851">
    <property type="component" value="Unassembled WGS sequence"/>
</dbReference>
<dbReference type="EMBL" id="JARQWQ010000020">
    <property type="protein sequence ID" value="KAK2565073.1"/>
    <property type="molecule type" value="Genomic_DNA"/>
</dbReference>
<keyword evidence="3" id="KW-0268">Exocytosis</keyword>
<feature type="region of interest" description="Disordered" evidence="5">
    <location>
        <begin position="1"/>
        <end position="113"/>
    </location>
</feature>
<dbReference type="GO" id="GO:0006836">
    <property type="term" value="P:neurotransmitter transport"/>
    <property type="evidence" value="ECO:0007669"/>
    <property type="project" value="UniProtKB-KW"/>
</dbReference>
<evidence type="ECO:0000313" key="7">
    <source>
        <dbReference type="Proteomes" id="UP001249851"/>
    </source>
</evidence>
<dbReference type="AlphaFoldDB" id="A0AAD9QPJ8"/>
<keyword evidence="4" id="KW-0532">Neurotransmitter transport</keyword>
<dbReference type="InterPro" id="IPR008849">
    <property type="entry name" value="Synaphin"/>
</dbReference>
<sequence length="113" mass="12780">MNYIAKNAVSKKLSSVSKSLRLDDEDKEEGPSAKELRKLEEANSATRAKLHEQHAKRNAERKKKRDEIRAKYGLKEEFGKSNPSGSTNTCEFDKDTNSKMKNCEGEGKQCNVM</sequence>
<proteinExistence type="inferred from homology"/>
<dbReference type="GO" id="GO:0019905">
    <property type="term" value="F:syntaxin binding"/>
    <property type="evidence" value="ECO:0007669"/>
    <property type="project" value="InterPro"/>
</dbReference>
<feature type="compositionally biased region" description="Low complexity" evidence="5">
    <location>
        <begin position="10"/>
        <end position="19"/>
    </location>
</feature>
<protein>
    <submittedName>
        <fullName evidence="6">Uncharacterized protein</fullName>
    </submittedName>
</protein>
<evidence type="ECO:0000256" key="4">
    <source>
        <dbReference type="ARBA" id="ARBA00022775"/>
    </source>
</evidence>
<dbReference type="Pfam" id="PF05835">
    <property type="entry name" value="Synaphin"/>
    <property type="match status" value="1"/>
</dbReference>
<reference evidence="6" key="1">
    <citation type="journal article" date="2023" name="G3 (Bethesda)">
        <title>Whole genome assembly and annotation of the endangered Caribbean coral Acropora cervicornis.</title>
        <authorList>
            <person name="Selwyn J.D."/>
            <person name="Vollmer S.V."/>
        </authorList>
    </citation>
    <scope>NUCLEOTIDE SEQUENCE</scope>
    <source>
        <strain evidence="6">K2</strain>
    </source>
</reference>
<feature type="compositionally biased region" description="Basic and acidic residues" evidence="5">
    <location>
        <begin position="91"/>
        <end position="107"/>
    </location>
</feature>
<feature type="compositionally biased region" description="Basic and acidic residues" evidence="5">
    <location>
        <begin position="65"/>
        <end position="79"/>
    </location>
</feature>
<feature type="compositionally biased region" description="Basic and acidic residues" evidence="5">
    <location>
        <begin position="49"/>
        <end position="58"/>
    </location>
</feature>
<evidence type="ECO:0000256" key="3">
    <source>
        <dbReference type="ARBA" id="ARBA00022483"/>
    </source>
</evidence>
<reference evidence="6" key="2">
    <citation type="journal article" date="2023" name="Science">
        <title>Genomic signatures of disease resistance in endangered staghorn corals.</title>
        <authorList>
            <person name="Vollmer S.V."/>
            <person name="Selwyn J.D."/>
            <person name="Despard B.A."/>
            <person name="Roesel C.L."/>
        </authorList>
    </citation>
    <scope>NUCLEOTIDE SEQUENCE</scope>
    <source>
        <strain evidence="6">K2</strain>
    </source>
</reference>
<comment type="similarity">
    <text evidence="1">Belongs to the complexin/synaphin family.</text>
</comment>
<evidence type="ECO:0000313" key="6">
    <source>
        <dbReference type="EMBL" id="KAK2565073.1"/>
    </source>
</evidence>
<accession>A0AAD9QPJ8</accession>
<gene>
    <name evidence="6" type="ORF">P5673_010982</name>
</gene>
<organism evidence="6 7">
    <name type="scientific">Acropora cervicornis</name>
    <name type="common">Staghorn coral</name>
    <dbReference type="NCBI Taxonomy" id="6130"/>
    <lineage>
        <taxon>Eukaryota</taxon>
        <taxon>Metazoa</taxon>
        <taxon>Cnidaria</taxon>
        <taxon>Anthozoa</taxon>
        <taxon>Hexacorallia</taxon>
        <taxon>Scleractinia</taxon>
        <taxon>Astrocoeniina</taxon>
        <taxon>Acroporidae</taxon>
        <taxon>Acropora</taxon>
    </lineage>
</organism>
<feature type="compositionally biased region" description="Basic and acidic residues" evidence="5">
    <location>
        <begin position="20"/>
        <end position="41"/>
    </location>
</feature>
<feature type="compositionally biased region" description="Polar residues" evidence="5">
    <location>
        <begin position="81"/>
        <end position="90"/>
    </location>
</feature>
<evidence type="ECO:0000256" key="5">
    <source>
        <dbReference type="SAM" id="MobiDB-lite"/>
    </source>
</evidence>
<comment type="caution">
    <text evidence="6">The sequence shown here is derived from an EMBL/GenBank/DDBJ whole genome shotgun (WGS) entry which is preliminary data.</text>
</comment>
<evidence type="ECO:0000256" key="1">
    <source>
        <dbReference type="ARBA" id="ARBA00005396"/>
    </source>
</evidence>
<evidence type="ECO:0000256" key="2">
    <source>
        <dbReference type="ARBA" id="ARBA00022448"/>
    </source>
</evidence>
<keyword evidence="2" id="KW-0813">Transport</keyword>
<keyword evidence="7" id="KW-1185">Reference proteome</keyword>